<dbReference type="Pfam" id="PF04075">
    <property type="entry name" value="F420H2_quin_red"/>
    <property type="match status" value="1"/>
</dbReference>
<proteinExistence type="predicted"/>
<name>A0A3N2DKD6_9GAMM</name>
<evidence type="ECO:0000313" key="2">
    <source>
        <dbReference type="Proteomes" id="UP000275394"/>
    </source>
</evidence>
<evidence type="ECO:0000313" key="1">
    <source>
        <dbReference type="EMBL" id="ROS00257.1"/>
    </source>
</evidence>
<dbReference type="OrthoDB" id="163266at2"/>
<keyword evidence="2" id="KW-1185">Reference proteome</keyword>
<dbReference type="RefSeq" id="WP_123713230.1">
    <property type="nucleotide sequence ID" value="NZ_RKHR01000005.1"/>
</dbReference>
<dbReference type="InterPro" id="IPR012349">
    <property type="entry name" value="Split_barrel_FMN-bd"/>
</dbReference>
<organism evidence="1 2">
    <name type="scientific">Sinobacterium caligoides</name>
    <dbReference type="NCBI Taxonomy" id="933926"/>
    <lineage>
        <taxon>Bacteria</taxon>
        <taxon>Pseudomonadati</taxon>
        <taxon>Pseudomonadota</taxon>
        <taxon>Gammaproteobacteria</taxon>
        <taxon>Cellvibrionales</taxon>
        <taxon>Spongiibacteraceae</taxon>
        <taxon>Sinobacterium</taxon>
    </lineage>
</organism>
<sequence>MLEKIAKAAPPRGFKLMLFRAPIYLYRFKLGFLLGKRFILLQHWGRKSGALRQAVIEVIGSDQSAGIIYSASGFGVKSQWYQNIVANNEVFITSKQRSYRAEARVLSKEQAEPVLLRYAQAHPRAMKAVARLSGYKITASKQDVVEFNRLINIIEFTRTD</sequence>
<protein>
    <submittedName>
        <fullName evidence="1">Deazaflavin-dependent oxidoreductase (Nitroreductase family)</fullName>
    </submittedName>
</protein>
<dbReference type="Proteomes" id="UP000275394">
    <property type="component" value="Unassembled WGS sequence"/>
</dbReference>
<gene>
    <name evidence="1" type="ORF">EDC56_2895</name>
</gene>
<dbReference type="AlphaFoldDB" id="A0A3N2DKD6"/>
<reference evidence="1 2" key="1">
    <citation type="submission" date="2018-11" db="EMBL/GenBank/DDBJ databases">
        <title>Genomic Encyclopedia of Type Strains, Phase IV (KMG-IV): sequencing the most valuable type-strain genomes for metagenomic binning, comparative biology and taxonomic classification.</title>
        <authorList>
            <person name="Goeker M."/>
        </authorList>
    </citation>
    <scope>NUCLEOTIDE SEQUENCE [LARGE SCALE GENOMIC DNA]</scope>
    <source>
        <strain evidence="1 2">DSM 100316</strain>
    </source>
</reference>
<dbReference type="EMBL" id="RKHR01000005">
    <property type="protein sequence ID" value="ROS00257.1"/>
    <property type="molecule type" value="Genomic_DNA"/>
</dbReference>
<dbReference type="Gene3D" id="2.30.110.10">
    <property type="entry name" value="Electron Transport, Fmn-binding Protein, Chain A"/>
    <property type="match status" value="1"/>
</dbReference>
<accession>A0A3N2DKD6</accession>
<comment type="caution">
    <text evidence="1">The sequence shown here is derived from an EMBL/GenBank/DDBJ whole genome shotgun (WGS) entry which is preliminary data.</text>
</comment>
<dbReference type="GO" id="GO:0016491">
    <property type="term" value="F:oxidoreductase activity"/>
    <property type="evidence" value="ECO:0007669"/>
    <property type="project" value="InterPro"/>
</dbReference>
<dbReference type="InterPro" id="IPR004378">
    <property type="entry name" value="F420H2_quin_Rdtase"/>
</dbReference>
<dbReference type="NCBIfam" id="TIGR00026">
    <property type="entry name" value="hi_GC_TIGR00026"/>
    <property type="match status" value="1"/>
</dbReference>